<feature type="transmembrane region" description="Helical" evidence="6">
    <location>
        <begin position="235"/>
        <end position="252"/>
    </location>
</feature>
<dbReference type="PROSITE" id="PS50922">
    <property type="entry name" value="TLC"/>
    <property type="match status" value="1"/>
</dbReference>
<accession>A0A7S1EPI5</accession>
<dbReference type="PANTHER" id="PTHR12560">
    <property type="entry name" value="LONGEVITY ASSURANCE FACTOR 1 LAG1"/>
    <property type="match status" value="1"/>
</dbReference>
<dbReference type="GO" id="GO:0046513">
    <property type="term" value="P:ceramide biosynthetic process"/>
    <property type="evidence" value="ECO:0007669"/>
    <property type="project" value="InterPro"/>
</dbReference>
<evidence type="ECO:0000256" key="4">
    <source>
        <dbReference type="ARBA" id="ARBA00023136"/>
    </source>
</evidence>
<dbReference type="GO" id="GO:0050291">
    <property type="term" value="F:sphingosine N-acyltransferase activity"/>
    <property type="evidence" value="ECO:0007669"/>
    <property type="project" value="InterPro"/>
</dbReference>
<evidence type="ECO:0000313" key="8">
    <source>
        <dbReference type="EMBL" id="CAD8816047.1"/>
    </source>
</evidence>
<sequence>MDRFFNCIRYYVQLLSVQGSTVTLDTPYPPLISPHVNILSDFSITILSSILILIIRFYLQRHFFPKHIISRYIPPSDKSTQKCSETLFYSFFYSTTWTLSMIVYSTESWRINFFSPNKMSELYQNYPPSTLSFGLKHFYLIETGFYIGSFIFLIIDTKRKDFLQYIIHHVATVLLLIGSYLIGYVRIGLIVVMLHDFGDISLYVAKSLHYLGFHPYDTVVFVSFVIGFYVSRLLLLPRLIYSIVIETFLIAAETPDFNKWTKFWPMYVSHWAVFLVLLNVLMLLHAFWYNLALRVAWREIKDPGATSREGDIRSDSEDE</sequence>
<feature type="transmembrane region" description="Helical" evidence="6">
    <location>
        <begin position="167"/>
        <end position="193"/>
    </location>
</feature>
<proteinExistence type="predicted"/>
<dbReference type="GO" id="GO:0016020">
    <property type="term" value="C:membrane"/>
    <property type="evidence" value="ECO:0007669"/>
    <property type="project" value="UniProtKB-SubCell"/>
</dbReference>
<organism evidence="8">
    <name type="scientific">Timspurckia oligopyrenoides</name>
    <dbReference type="NCBI Taxonomy" id="708627"/>
    <lineage>
        <taxon>Eukaryota</taxon>
        <taxon>Rhodophyta</taxon>
        <taxon>Bangiophyceae</taxon>
        <taxon>Porphyridiales</taxon>
        <taxon>Porphyridiaceae</taxon>
        <taxon>Timspurckia</taxon>
    </lineage>
</organism>
<name>A0A7S1EPI5_9RHOD</name>
<evidence type="ECO:0000256" key="3">
    <source>
        <dbReference type="ARBA" id="ARBA00022989"/>
    </source>
</evidence>
<evidence type="ECO:0000256" key="6">
    <source>
        <dbReference type="SAM" id="Phobius"/>
    </source>
</evidence>
<feature type="transmembrane region" description="Helical" evidence="6">
    <location>
        <begin position="137"/>
        <end position="155"/>
    </location>
</feature>
<feature type="transmembrane region" description="Helical" evidence="6">
    <location>
        <begin position="272"/>
        <end position="291"/>
    </location>
</feature>
<feature type="transmembrane region" description="Helical" evidence="6">
    <location>
        <begin position="87"/>
        <end position="106"/>
    </location>
</feature>
<dbReference type="Pfam" id="PF03798">
    <property type="entry name" value="TRAM_LAG1_CLN8"/>
    <property type="match status" value="1"/>
</dbReference>
<keyword evidence="2 5" id="KW-0812">Transmembrane</keyword>
<evidence type="ECO:0000259" key="7">
    <source>
        <dbReference type="PROSITE" id="PS50922"/>
    </source>
</evidence>
<protein>
    <recommendedName>
        <fullName evidence="7">TLC domain-containing protein</fullName>
    </recommendedName>
</protein>
<dbReference type="InterPro" id="IPR006634">
    <property type="entry name" value="TLC-dom"/>
</dbReference>
<keyword evidence="3 6" id="KW-1133">Transmembrane helix</keyword>
<dbReference type="AlphaFoldDB" id="A0A7S1EPI5"/>
<comment type="subcellular location">
    <subcellularLocation>
        <location evidence="1">Membrane</location>
        <topology evidence="1">Multi-pass membrane protein</topology>
    </subcellularLocation>
</comment>
<feature type="transmembrane region" description="Helical" evidence="6">
    <location>
        <begin position="213"/>
        <end position="230"/>
    </location>
</feature>
<feature type="domain" description="TLC" evidence="7">
    <location>
        <begin position="90"/>
        <end position="301"/>
    </location>
</feature>
<reference evidence="8" key="1">
    <citation type="submission" date="2021-01" db="EMBL/GenBank/DDBJ databases">
        <authorList>
            <person name="Corre E."/>
            <person name="Pelletier E."/>
            <person name="Niang G."/>
            <person name="Scheremetjew M."/>
            <person name="Finn R."/>
            <person name="Kale V."/>
            <person name="Holt S."/>
            <person name="Cochrane G."/>
            <person name="Meng A."/>
            <person name="Brown T."/>
            <person name="Cohen L."/>
        </authorList>
    </citation>
    <scope>NUCLEOTIDE SEQUENCE</scope>
    <source>
        <strain evidence="8">CCMP3278</strain>
    </source>
</reference>
<evidence type="ECO:0000256" key="5">
    <source>
        <dbReference type="PROSITE-ProRule" id="PRU00205"/>
    </source>
</evidence>
<dbReference type="PANTHER" id="PTHR12560:SF0">
    <property type="entry name" value="LD18904P"/>
    <property type="match status" value="1"/>
</dbReference>
<evidence type="ECO:0000256" key="2">
    <source>
        <dbReference type="ARBA" id="ARBA00022692"/>
    </source>
</evidence>
<evidence type="ECO:0000256" key="1">
    <source>
        <dbReference type="ARBA" id="ARBA00004141"/>
    </source>
</evidence>
<dbReference type="InterPro" id="IPR016439">
    <property type="entry name" value="Lag1/Lac1-like"/>
</dbReference>
<gene>
    <name evidence="8" type="ORF">TOLI1172_LOCUS435</name>
</gene>
<keyword evidence="4 5" id="KW-0472">Membrane</keyword>
<dbReference type="SMART" id="SM00724">
    <property type="entry name" value="TLC"/>
    <property type="match status" value="1"/>
</dbReference>
<dbReference type="EMBL" id="HBFP01000585">
    <property type="protein sequence ID" value="CAD8816047.1"/>
    <property type="molecule type" value="Transcribed_RNA"/>
</dbReference>
<feature type="transmembrane region" description="Helical" evidence="6">
    <location>
        <begin position="38"/>
        <end position="59"/>
    </location>
</feature>